<evidence type="ECO:0000313" key="6">
    <source>
        <dbReference type="Proteomes" id="UP000297914"/>
    </source>
</evidence>
<evidence type="ECO:0000313" key="3">
    <source>
        <dbReference type="EMBL" id="TFF76513.1"/>
    </source>
</evidence>
<dbReference type="Proteomes" id="UP000297914">
    <property type="component" value="Unassembled WGS sequence"/>
</dbReference>
<proteinExistence type="predicted"/>
<dbReference type="OrthoDB" id="7064293at2"/>
<feature type="region of interest" description="Disordered" evidence="1">
    <location>
        <begin position="285"/>
        <end position="310"/>
    </location>
</feature>
<feature type="compositionally biased region" description="Polar residues" evidence="1">
    <location>
        <begin position="294"/>
        <end position="310"/>
    </location>
</feature>
<evidence type="ECO:0000313" key="4">
    <source>
        <dbReference type="EMBL" id="TFF80961.1"/>
    </source>
</evidence>
<organism evidence="4 6">
    <name type="scientific">Aeromonas taiwanensis</name>
    <dbReference type="NCBI Taxonomy" id="633417"/>
    <lineage>
        <taxon>Bacteria</taxon>
        <taxon>Pseudomonadati</taxon>
        <taxon>Pseudomonadota</taxon>
        <taxon>Gammaproteobacteria</taxon>
        <taxon>Aeromonadales</taxon>
        <taxon>Aeromonadaceae</taxon>
        <taxon>Aeromonas</taxon>
    </lineage>
</organism>
<sequence>MKICLLASSLALVMSCSAFAVEPIEWRSKPIKIPLQVGEQRLIHFPDHVVFGRPRSLADKLDADSMQGTLYLTAQEEFAPTQVKVKLNDSGDIVLLELVAVPRAGAPLDEVLISVPGSEAGTGVVAEAGSGTGADSQKSAPVVENPLAGTPFDTSGDAAISPEEMIQFAAREFYAPPRLRTNEPRLNRTALNSAEDMRDLFIDTSYGIFDVTPIAAWQSTSGQYLTAIKLVNRKSAPVKVNPFHLNMQYAYAAAQHIQLNQNNVPGDTTMLYVISDRPFSDSRYESPAPWAPVASSQPAVNQNGRLGSNR</sequence>
<dbReference type="Proteomes" id="UP000297720">
    <property type="component" value="Unassembled WGS sequence"/>
</dbReference>
<feature type="signal peptide" evidence="2">
    <location>
        <begin position="1"/>
        <end position="20"/>
    </location>
</feature>
<dbReference type="InterPro" id="IPR021844">
    <property type="entry name" value="Integr_conj_element_PFL4704"/>
</dbReference>
<dbReference type="RefSeq" id="WP_103828357.1">
    <property type="nucleotide sequence ID" value="NZ_QORJ01000021.1"/>
</dbReference>
<dbReference type="AlphaFoldDB" id="A0A5F0KBG8"/>
<dbReference type="PROSITE" id="PS51257">
    <property type="entry name" value="PROKAR_LIPOPROTEIN"/>
    <property type="match status" value="1"/>
</dbReference>
<comment type="caution">
    <text evidence="4">The sequence shown here is derived from an EMBL/GenBank/DDBJ whole genome shotgun (WGS) entry which is preliminary data.</text>
</comment>
<dbReference type="EMBL" id="QORL01000017">
    <property type="protein sequence ID" value="TFF76513.1"/>
    <property type="molecule type" value="Genomic_DNA"/>
</dbReference>
<keyword evidence="2" id="KW-0732">Signal</keyword>
<gene>
    <name evidence="3" type="ORF">DRM93_09415</name>
    <name evidence="4" type="ORF">DRM94_09415</name>
</gene>
<dbReference type="NCBIfam" id="TIGR03749">
    <property type="entry name" value="conj_TIGR03749"/>
    <property type="match status" value="1"/>
</dbReference>
<name>A0A5F0KBG8_9GAMM</name>
<evidence type="ECO:0000256" key="1">
    <source>
        <dbReference type="SAM" id="MobiDB-lite"/>
    </source>
</evidence>
<keyword evidence="5" id="KW-1185">Reference proteome</keyword>
<protein>
    <submittedName>
        <fullName evidence="4">TIGR03749 family integrating conjugative element protein</fullName>
    </submittedName>
</protein>
<dbReference type="EMBL" id="QORK01000017">
    <property type="protein sequence ID" value="TFF80961.1"/>
    <property type="molecule type" value="Genomic_DNA"/>
</dbReference>
<accession>A0A5F0KBG8</accession>
<evidence type="ECO:0000256" key="2">
    <source>
        <dbReference type="SAM" id="SignalP"/>
    </source>
</evidence>
<evidence type="ECO:0000313" key="5">
    <source>
        <dbReference type="Proteomes" id="UP000297720"/>
    </source>
</evidence>
<dbReference type="Pfam" id="PF11920">
    <property type="entry name" value="DUF3438"/>
    <property type="match status" value="1"/>
</dbReference>
<feature type="chain" id="PRO_5043725147" evidence="2">
    <location>
        <begin position="21"/>
        <end position="310"/>
    </location>
</feature>
<reference evidence="4 6" key="1">
    <citation type="submission" date="2018-06" db="EMBL/GenBank/DDBJ databases">
        <title>Occurrence of a novel blaKPC-2- and qnrS2- harbouring IncP6 plasmid from Aeromonas taiwanensis isolates recovered from the river sediments.</title>
        <authorList>
            <person name="Zheng B."/>
            <person name="Yu X."/>
            <person name="Xiao Y."/>
        </authorList>
    </citation>
    <scope>NUCLEOTIDE SEQUENCE [LARGE SCALE GENOMIC DNA]</scope>
    <source>
        <strain evidence="3 5">1713</strain>
        <strain evidence="4 6">198</strain>
    </source>
</reference>